<keyword evidence="3" id="KW-1185">Reference proteome</keyword>
<sequence length="478" mass="55093">MSLNKQKLKVTQLKKSSVNFENRNEKEISNDTQKNITLDKLNISEKSVHKSTVALRKCSGFAKSCLKSLQGDGKKKCKDSSAVHFEFRDKTGIKTTDKKRNLWMEIEVYMPYVDVERNRLIPPLCDRPIIRWHYGKKTKSQIPKTSTLVNSKSALAFSNSKPTFSFVNNKSTMALINKKPKKNLESERKKLSIMTKDTENTIAKLNQIFMQLKIKKETNKISANIKRSGVFKEQYKKPSTLVKNEGSNNSIIDRLNCSLNEITLKCVNRTKKSRKKVYKTDSKAGTKKASSTLMFKNRCNSTAETKIKANNKETKLESENKTHKRNDKKSKQNVQNNFMPEREMKLNEIWQHTVYSKTPKTRRTSRKTSTEQQAAKNSEKKRLRTPIRHLFDNKQFSSVEFKRHVKHQQLVHKKCQGKLPQHKVAGSIVSKIPSQRKIIPHSTFLVDSVPPRSLTQKWMGSALISPAHHKLLLQKLNL</sequence>
<feature type="region of interest" description="Disordered" evidence="1">
    <location>
        <begin position="309"/>
        <end position="338"/>
    </location>
</feature>
<evidence type="ECO:0000313" key="2">
    <source>
        <dbReference type="EMBL" id="GFY54008.1"/>
    </source>
</evidence>
<proteinExistence type="predicted"/>
<accession>A0A8X6XHM1</accession>
<organism evidence="2 3">
    <name type="scientific">Trichonephila inaurata madagascariensis</name>
    <dbReference type="NCBI Taxonomy" id="2747483"/>
    <lineage>
        <taxon>Eukaryota</taxon>
        <taxon>Metazoa</taxon>
        <taxon>Ecdysozoa</taxon>
        <taxon>Arthropoda</taxon>
        <taxon>Chelicerata</taxon>
        <taxon>Arachnida</taxon>
        <taxon>Araneae</taxon>
        <taxon>Araneomorphae</taxon>
        <taxon>Entelegynae</taxon>
        <taxon>Araneoidea</taxon>
        <taxon>Nephilidae</taxon>
        <taxon>Trichonephila</taxon>
        <taxon>Trichonephila inaurata</taxon>
    </lineage>
</organism>
<protein>
    <submittedName>
        <fullName evidence="2">Uncharacterized protein</fullName>
    </submittedName>
</protein>
<dbReference type="OrthoDB" id="6445453at2759"/>
<gene>
    <name evidence="2" type="ORF">TNIN_290622</name>
</gene>
<dbReference type="AlphaFoldDB" id="A0A8X6XHM1"/>
<comment type="caution">
    <text evidence="2">The sequence shown here is derived from an EMBL/GenBank/DDBJ whole genome shotgun (WGS) entry which is preliminary data.</text>
</comment>
<feature type="compositionally biased region" description="Basic and acidic residues" evidence="1">
    <location>
        <begin position="309"/>
        <end position="321"/>
    </location>
</feature>
<dbReference type="Proteomes" id="UP000886998">
    <property type="component" value="Unassembled WGS sequence"/>
</dbReference>
<evidence type="ECO:0000256" key="1">
    <source>
        <dbReference type="SAM" id="MobiDB-lite"/>
    </source>
</evidence>
<reference evidence="2" key="1">
    <citation type="submission" date="2020-08" db="EMBL/GenBank/DDBJ databases">
        <title>Multicomponent nature underlies the extraordinary mechanical properties of spider dragline silk.</title>
        <authorList>
            <person name="Kono N."/>
            <person name="Nakamura H."/>
            <person name="Mori M."/>
            <person name="Yoshida Y."/>
            <person name="Ohtoshi R."/>
            <person name="Malay A.D."/>
            <person name="Moran D.A.P."/>
            <person name="Tomita M."/>
            <person name="Numata K."/>
            <person name="Arakawa K."/>
        </authorList>
    </citation>
    <scope>NUCLEOTIDE SEQUENCE</scope>
</reference>
<name>A0A8X6XHM1_9ARAC</name>
<evidence type="ECO:0000313" key="3">
    <source>
        <dbReference type="Proteomes" id="UP000886998"/>
    </source>
</evidence>
<dbReference type="EMBL" id="BMAV01009618">
    <property type="protein sequence ID" value="GFY54008.1"/>
    <property type="molecule type" value="Genomic_DNA"/>
</dbReference>
<feature type="region of interest" description="Disordered" evidence="1">
    <location>
        <begin position="355"/>
        <end position="381"/>
    </location>
</feature>